<dbReference type="InterPro" id="IPR036555">
    <property type="entry name" value="NusA_N_sf"/>
</dbReference>
<keyword evidence="11" id="KW-1185">Reference proteome</keyword>
<dbReference type="InterPro" id="IPR009019">
    <property type="entry name" value="KH_sf_prok-type"/>
</dbReference>
<dbReference type="PROSITE" id="PS50126">
    <property type="entry name" value="S1"/>
    <property type="match status" value="1"/>
</dbReference>
<dbReference type="InterPro" id="IPR058582">
    <property type="entry name" value="KH_NusA_2nd"/>
</dbReference>
<sequence length="385" mass="42772">MNRELISVIDEIGRQKGIDKARVIGAIESALQTAAKKRFGQAENIQVEIDPKTGEISVVSKKVIVDQVTNPKAEISLAEARQYDADAEIGDEIGSLIEMNELGRIAAQTAKQVIFQKVREAEWEAVQKEYSTRQGDLVNGVILGMERRNYIVDIGKTEAILPIQEQIPRETYRRGDRIKALLLEVRRTPKDVQVILSRSHPQFVAKLFELEVPEIMEKIIEIKSVVREPGDRTKIAVVSREKGVDPVGACVGVKGSRVQAVVRELRGEKIDIITWTQDPRVFIAEALNPATIEKVGIDEEKKSALVVAADSQLSLAIGKNGQNVRLAARLTGWKIDIISATEYEKEKVERDKEIKAALAEEAEAQRLQEEARRAARAEADEVSSS</sequence>
<keyword evidence="1 7" id="KW-0806">Transcription termination</keyword>
<dbReference type="InterPro" id="IPR012340">
    <property type="entry name" value="NA-bd_OB-fold"/>
</dbReference>
<dbReference type="Pfam" id="PF13184">
    <property type="entry name" value="KH_NusA_1st"/>
    <property type="match status" value="1"/>
</dbReference>
<keyword evidence="4 7" id="KW-0694">RNA-binding</keyword>
<dbReference type="GO" id="GO:0005829">
    <property type="term" value="C:cytosol"/>
    <property type="evidence" value="ECO:0007669"/>
    <property type="project" value="TreeGrafter"/>
</dbReference>
<keyword evidence="3 7" id="KW-0889">Transcription antitermination</keyword>
<dbReference type="Gene3D" id="3.30.1480.10">
    <property type="entry name" value="NusA, N-terminal domain"/>
    <property type="match status" value="1"/>
</dbReference>
<dbReference type="STRING" id="1715989.NITINOP_0787"/>
<dbReference type="CDD" id="cd04455">
    <property type="entry name" value="S1_NusA"/>
    <property type="match status" value="1"/>
</dbReference>
<comment type="subcellular location">
    <subcellularLocation>
        <location evidence="7">Cytoplasm</location>
    </subcellularLocation>
</comment>
<dbReference type="OrthoDB" id="9807233at2"/>
<keyword evidence="5 7" id="KW-0805">Transcription regulation</keyword>
<proteinExistence type="inferred from homology"/>
<evidence type="ECO:0000256" key="8">
    <source>
        <dbReference type="SAM" id="Coils"/>
    </source>
</evidence>
<dbReference type="Gene3D" id="3.30.300.20">
    <property type="match status" value="2"/>
</dbReference>
<keyword evidence="2 7" id="KW-0963">Cytoplasm</keyword>
<dbReference type="FunFam" id="3.30.300.20:FF:000005">
    <property type="entry name" value="Transcription termination/antitermination protein NusA"/>
    <property type="match status" value="1"/>
</dbReference>
<dbReference type="SUPFAM" id="SSF69705">
    <property type="entry name" value="Transcription factor NusA, N-terminal domain"/>
    <property type="match status" value="1"/>
</dbReference>
<evidence type="ECO:0000256" key="1">
    <source>
        <dbReference type="ARBA" id="ARBA00022472"/>
    </source>
</evidence>
<dbReference type="NCBIfam" id="TIGR01953">
    <property type="entry name" value="NusA"/>
    <property type="match status" value="1"/>
</dbReference>
<dbReference type="InterPro" id="IPR025249">
    <property type="entry name" value="TF_NusA_KH_1st"/>
</dbReference>
<dbReference type="Pfam" id="PF26594">
    <property type="entry name" value="KH_NusA_2nd"/>
    <property type="match status" value="1"/>
</dbReference>
<evidence type="ECO:0000313" key="10">
    <source>
        <dbReference type="EMBL" id="CUQ65762.1"/>
    </source>
</evidence>
<evidence type="ECO:0000259" key="9">
    <source>
        <dbReference type="PROSITE" id="PS50126"/>
    </source>
</evidence>
<dbReference type="FunFam" id="3.30.1480.10:FF:000002">
    <property type="entry name" value="Transcription termination/antitermination protein NusA"/>
    <property type="match status" value="1"/>
</dbReference>
<dbReference type="GO" id="GO:0003700">
    <property type="term" value="F:DNA-binding transcription factor activity"/>
    <property type="evidence" value="ECO:0007669"/>
    <property type="project" value="InterPro"/>
</dbReference>
<evidence type="ECO:0000313" key="11">
    <source>
        <dbReference type="Proteomes" id="UP000066284"/>
    </source>
</evidence>
<dbReference type="SUPFAM" id="SSF50249">
    <property type="entry name" value="Nucleic acid-binding proteins"/>
    <property type="match status" value="1"/>
</dbReference>
<evidence type="ECO:0000256" key="6">
    <source>
        <dbReference type="ARBA" id="ARBA00023163"/>
    </source>
</evidence>
<dbReference type="GO" id="GO:0006353">
    <property type="term" value="P:DNA-templated transcription termination"/>
    <property type="evidence" value="ECO:0007669"/>
    <property type="project" value="UniProtKB-UniRule"/>
</dbReference>
<reference evidence="11" key="1">
    <citation type="submission" date="2015-09" db="EMBL/GenBank/DDBJ databases">
        <authorList>
            <person name="Daims H."/>
        </authorList>
    </citation>
    <scope>NUCLEOTIDE SEQUENCE [LARGE SCALE GENOMIC DNA]</scope>
</reference>
<dbReference type="FunFam" id="3.30.300.20:FF:000002">
    <property type="entry name" value="Transcription termination/antitermination protein NusA"/>
    <property type="match status" value="1"/>
</dbReference>
<evidence type="ECO:0000256" key="7">
    <source>
        <dbReference type="HAMAP-Rule" id="MF_00945"/>
    </source>
</evidence>
<dbReference type="KEGG" id="nio:NITINOP_0787"/>
<dbReference type="Gene3D" id="2.40.50.140">
    <property type="entry name" value="Nucleic acid-binding proteins"/>
    <property type="match status" value="1"/>
</dbReference>
<dbReference type="PANTHER" id="PTHR22648">
    <property type="entry name" value="TRANSCRIPTION TERMINATION FACTOR NUSA"/>
    <property type="match status" value="1"/>
</dbReference>
<dbReference type="PANTHER" id="PTHR22648:SF0">
    <property type="entry name" value="TRANSCRIPTION TERMINATION_ANTITERMINATION PROTEIN NUSA"/>
    <property type="match status" value="1"/>
</dbReference>
<dbReference type="GO" id="GO:0031564">
    <property type="term" value="P:transcription antitermination"/>
    <property type="evidence" value="ECO:0007669"/>
    <property type="project" value="UniProtKB-UniRule"/>
</dbReference>
<accession>A0A0S4KVX4</accession>
<dbReference type="CDD" id="cd22529">
    <property type="entry name" value="KH-II_NusA_rpt2"/>
    <property type="match status" value="1"/>
</dbReference>
<name>A0A0S4KVX4_9BACT</name>
<keyword evidence="8" id="KW-0175">Coiled coil</keyword>
<comment type="subunit">
    <text evidence="7">Monomer. Binds directly to the core enzyme of the DNA-dependent RNA polymerase and to nascent RNA.</text>
</comment>
<dbReference type="Pfam" id="PF08529">
    <property type="entry name" value="NusA_N"/>
    <property type="match status" value="1"/>
</dbReference>
<dbReference type="InterPro" id="IPR015946">
    <property type="entry name" value="KH_dom-like_a/b"/>
</dbReference>
<dbReference type="CDD" id="cd02134">
    <property type="entry name" value="KH-II_NusA_rpt1"/>
    <property type="match status" value="1"/>
</dbReference>
<dbReference type="SUPFAM" id="SSF54814">
    <property type="entry name" value="Prokaryotic type KH domain (KH-domain type II)"/>
    <property type="match status" value="2"/>
</dbReference>
<dbReference type="InterPro" id="IPR030842">
    <property type="entry name" value="TF_NusA_bacterial"/>
</dbReference>
<dbReference type="Pfam" id="PF00575">
    <property type="entry name" value="S1"/>
    <property type="match status" value="1"/>
</dbReference>
<evidence type="ECO:0000256" key="5">
    <source>
        <dbReference type="ARBA" id="ARBA00023015"/>
    </source>
</evidence>
<dbReference type="InterPro" id="IPR004087">
    <property type="entry name" value="KH_dom"/>
</dbReference>
<protein>
    <recommendedName>
        <fullName evidence="7">Transcription termination/antitermination protein NusA</fullName>
    </recommendedName>
</protein>
<dbReference type="EMBL" id="LN885086">
    <property type="protein sequence ID" value="CUQ65762.1"/>
    <property type="molecule type" value="Genomic_DNA"/>
</dbReference>
<dbReference type="InterPro" id="IPR003029">
    <property type="entry name" value="S1_domain"/>
</dbReference>
<gene>
    <name evidence="7 10" type="primary">nusA</name>
    <name evidence="10" type="ORF">NITINOP_0787</name>
</gene>
<feature type="coiled-coil region" evidence="8">
    <location>
        <begin position="345"/>
        <end position="377"/>
    </location>
</feature>
<dbReference type="HAMAP" id="MF_00945_B">
    <property type="entry name" value="NusA_B"/>
    <property type="match status" value="1"/>
</dbReference>
<dbReference type="RefSeq" id="WP_062483345.1">
    <property type="nucleotide sequence ID" value="NZ_LN885086.1"/>
</dbReference>
<evidence type="ECO:0000256" key="2">
    <source>
        <dbReference type="ARBA" id="ARBA00022490"/>
    </source>
</evidence>
<evidence type="ECO:0000256" key="3">
    <source>
        <dbReference type="ARBA" id="ARBA00022814"/>
    </source>
</evidence>
<dbReference type="SMART" id="SM00316">
    <property type="entry name" value="S1"/>
    <property type="match status" value="1"/>
</dbReference>
<feature type="domain" description="S1 motif" evidence="9">
    <location>
        <begin position="135"/>
        <end position="199"/>
    </location>
</feature>
<dbReference type="AlphaFoldDB" id="A0A0S4KVX4"/>
<dbReference type="Proteomes" id="UP000066284">
    <property type="component" value="Chromosome 1"/>
</dbReference>
<dbReference type="GO" id="GO:0003723">
    <property type="term" value="F:RNA binding"/>
    <property type="evidence" value="ECO:0007669"/>
    <property type="project" value="UniProtKB-UniRule"/>
</dbReference>
<keyword evidence="6 7" id="KW-0804">Transcription</keyword>
<comment type="function">
    <text evidence="7">Participates in both transcription termination and antitermination.</text>
</comment>
<dbReference type="InterPro" id="IPR010213">
    <property type="entry name" value="TF_NusA"/>
</dbReference>
<comment type="similarity">
    <text evidence="7">Belongs to the NusA family.</text>
</comment>
<dbReference type="InterPro" id="IPR013735">
    <property type="entry name" value="TF_NusA_N"/>
</dbReference>
<evidence type="ECO:0000256" key="4">
    <source>
        <dbReference type="ARBA" id="ARBA00022884"/>
    </source>
</evidence>
<dbReference type="SMART" id="SM00322">
    <property type="entry name" value="KH"/>
    <property type="match status" value="2"/>
</dbReference>
<organism evidence="10 11">
    <name type="scientific">Candidatus Nitrospira inopinata</name>
    <dbReference type="NCBI Taxonomy" id="1715989"/>
    <lineage>
        <taxon>Bacteria</taxon>
        <taxon>Pseudomonadati</taxon>
        <taxon>Nitrospirota</taxon>
        <taxon>Nitrospiria</taxon>
        <taxon>Nitrospirales</taxon>
        <taxon>Nitrospiraceae</taxon>
        <taxon>Nitrospira</taxon>
    </lineage>
</organism>